<evidence type="ECO:0000313" key="3">
    <source>
        <dbReference type="Proteomes" id="UP000000377"/>
    </source>
</evidence>
<reference evidence="2 3" key="1">
    <citation type="journal article" date="2010" name="J. Bacteriol.">
        <title>Genome sequence of the milbemycin-producing bacterium Streptomyces bingchenggensis.</title>
        <authorList>
            <person name="Wang X.J."/>
            <person name="Yan Y.J."/>
            <person name="Zhang B."/>
            <person name="An J."/>
            <person name="Wang J.J."/>
            <person name="Tian J."/>
            <person name="Jiang L."/>
            <person name="Chen Y.H."/>
            <person name="Huang S.X."/>
            <person name="Yin M."/>
            <person name="Zhang J."/>
            <person name="Gao A.L."/>
            <person name="Liu C.X."/>
            <person name="Zhu Z.X."/>
            <person name="Xiang W.S."/>
        </authorList>
    </citation>
    <scope>NUCLEOTIDE SEQUENCE [LARGE SCALE GENOMIC DNA]</scope>
    <source>
        <strain evidence="2 3">BCW-1</strain>
    </source>
</reference>
<dbReference type="Proteomes" id="UP000000377">
    <property type="component" value="Chromosome"/>
</dbReference>
<keyword evidence="3" id="KW-1185">Reference proteome</keyword>
<evidence type="ECO:0000256" key="1">
    <source>
        <dbReference type="SAM" id="Phobius"/>
    </source>
</evidence>
<accession>D7BS25</accession>
<feature type="transmembrane region" description="Helical" evidence="1">
    <location>
        <begin position="56"/>
        <end position="75"/>
    </location>
</feature>
<feature type="transmembrane region" description="Helical" evidence="1">
    <location>
        <begin position="114"/>
        <end position="133"/>
    </location>
</feature>
<dbReference type="RefSeq" id="WP_014176833.1">
    <property type="nucleotide sequence ID" value="NC_016582.1"/>
</dbReference>
<evidence type="ECO:0000313" key="2">
    <source>
        <dbReference type="EMBL" id="ADI07362.1"/>
    </source>
</evidence>
<proteinExistence type="predicted"/>
<evidence type="ECO:0008006" key="4">
    <source>
        <dbReference type="Google" id="ProtNLM"/>
    </source>
</evidence>
<keyword evidence="1" id="KW-0472">Membrane</keyword>
<dbReference type="PATRIC" id="fig|749414.3.peg.4387"/>
<dbReference type="AlphaFoldDB" id="D7BS25"/>
<keyword evidence="1" id="KW-0812">Transmembrane</keyword>
<dbReference type="KEGG" id="sbh:SBI_04241"/>
<name>D7BS25_STRBB</name>
<sequence length="141" mass="14779">MAAQVLERMPGRVKFAVAGVWAQAVTNLVAGGSVLSEVDSRLDHGQEVASPGLARGLAYFSIAVAVLLAVSSLFAQKRFGWVWTVFVIVETLAVVGALFGILAVWLGLQGVSETSVVISLVLPLAIGGALITGRGQDWFSR</sequence>
<feature type="transmembrane region" description="Helical" evidence="1">
    <location>
        <begin position="82"/>
        <end position="108"/>
    </location>
</feature>
<keyword evidence="1" id="KW-1133">Transmembrane helix</keyword>
<organism evidence="2 3">
    <name type="scientific">Streptomyces bingchenggensis (strain BCW-1)</name>
    <dbReference type="NCBI Taxonomy" id="749414"/>
    <lineage>
        <taxon>Bacteria</taxon>
        <taxon>Bacillati</taxon>
        <taxon>Actinomycetota</taxon>
        <taxon>Actinomycetes</taxon>
        <taxon>Kitasatosporales</taxon>
        <taxon>Streptomycetaceae</taxon>
        <taxon>Streptomyces</taxon>
    </lineage>
</organism>
<gene>
    <name evidence="2" type="ordered locus">SBI_04241</name>
</gene>
<dbReference type="HOGENOM" id="CLU_1824178_0_0_11"/>
<protein>
    <recommendedName>
        <fullName evidence="4">Integral membrane protein</fullName>
    </recommendedName>
</protein>
<feature type="transmembrane region" description="Helical" evidence="1">
    <location>
        <begin position="15"/>
        <end position="36"/>
    </location>
</feature>
<dbReference type="EMBL" id="CP002047">
    <property type="protein sequence ID" value="ADI07362.1"/>
    <property type="molecule type" value="Genomic_DNA"/>
</dbReference>